<organism evidence="1 2">
    <name type="scientific">Phaseolus coccineus</name>
    <name type="common">Scarlet runner bean</name>
    <name type="synonym">Phaseolus multiflorus</name>
    <dbReference type="NCBI Taxonomy" id="3886"/>
    <lineage>
        <taxon>Eukaryota</taxon>
        <taxon>Viridiplantae</taxon>
        <taxon>Streptophyta</taxon>
        <taxon>Embryophyta</taxon>
        <taxon>Tracheophyta</taxon>
        <taxon>Spermatophyta</taxon>
        <taxon>Magnoliopsida</taxon>
        <taxon>eudicotyledons</taxon>
        <taxon>Gunneridae</taxon>
        <taxon>Pentapetalae</taxon>
        <taxon>rosids</taxon>
        <taxon>fabids</taxon>
        <taxon>Fabales</taxon>
        <taxon>Fabaceae</taxon>
        <taxon>Papilionoideae</taxon>
        <taxon>50 kb inversion clade</taxon>
        <taxon>NPAAA clade</taxon>
        <taxon>indigoferoid/millettioid clade</taxon>
        <taxon>Phaseoleae</taxon>
        <taxon>Phaseolus</taxon>
    </lineage>
</organism>
<evidence type="ECO:0000313" key="2">
    <source>
        <dbReference type="Proteomes" id="UP001374584"/>
    </source>
</evidence>
<dbReference type="AlphaFoldDB" id="A0AAN9NA02"/>
<protein>
    <submittedName>
        <fullName evidence="1">Uncharacterized protein</fullName>
    </submittedName>
</protein>
<accession>A0AAN9NA02</accession>
<sequence length="171" mass="19323">MYIELRFTLVIICCIPSIMYYLSNGYNHSRGLISTVGISGRVDGKGHLHKLVSGWLLDLGIGRLVGLEVVDESYVSEPTRHNSILPIPHFKDCHFVSSRLRKMGSPIPSFSAVLHPNCPKAPYFLCFSRHPFAWFDGILFLEVVVNQDYSLVLPDMKFSEQLKQEVPSLIT</sequence>
<gene>
    <name evidence="1" type="ORF">VNO80_08557</name>
</gene>
<proteinExistence type="predicted"/>
<dbReference type="EMBL" id="JAYMYR010000004">
    <property type="protein sequence ID" value="KAK7366564.1"/>
    <property type="molecule type" value="Genomic_DNA"/>
</dbReference>
<keyword evidence="2" id="KW-1185">Reference proteome</keyword>
<reference evidence="1 2" key="1">
    <citation type="submission" date="2024-01" db="EMBL/GenBank/DDBJ databases">
        <title>The genomes of 5 underutilized Papilionoideae crops provide insights into root nodulation and disease resistanc.</title>
        <authorList>
            <person name="Jiang F."/>
        </authorList>
    </citation>
    <scope>NUCLEOTIDE SEQUENCE [LARGE SCALE GENOMIC DNA]</scope>
    <source>
        <strain evidence="1">JINMINGXINNONG_FW02</strain>
        <tissue evidence="1">Leaves</tissue>
    </source>
</reference>
<comment type="caution">
    <text evidence="1">The sequence shown here is derived from an EMBL/GenBank/DDBJ whole genome shotgun (WGS) entry which is preliminary data.</text>
</comment>
<name>A0AAN9NA02_PHACN</name>
<dbReference type="Proteomes" id="UP001374584">
    <property type="component" value="Unassembled WGS sequence"/>
</dbReference>
<evidence type="ECO:0000313" key="1">
    <source>
        <dbReference type="EMBL" id="KAK7366564.1"/>
    </source>
</evidence>